<accession>A0A6N2KC81</accession>
<keyword evidence="6" id="KW-0539">Nucleus</keyword>
<dbReference type="PANTHER" id="PTHR17605:SF0">
    <property type="entry name" value="RIBOSOME BIOGENESIS PROTEIN BOP1"/>
    <property type="match status" value="1"/>
</dbReference>
<organism evidence="9">
    <name type="scientific">Salix viminalis</name>
    <name type="common">Common osier</name>
    <name type="synonym">Basket willow</name>
    <dbReference type="NCBI Taxonomy" id="40686"/>
    <lineage>
        <taxon>Eukaryota</taxon>
        <taxon>Viridiplantae</taxon>
        <taxon>Streptophyta</taxon>
        <taxon>Embryophyta</taxon>
        <taxon>Tracheophyta</taxon>
        <taxon>Spermatophyta</taxon>
        <taxon>Magnoliopsida</taxon>
        <taxon>eudicotyledons</taxon>
        <taxon>Gunneridae</taxon>
        <taxon>Pentapetalae</taxon>
        <taxon>rosids</taxon>
        <taxon>fabids</taxon>
        <taxon>Malpighiales</taxon>
        <taxon>Salicaceae</taxon>
        <taxon>Saliceae</taxon>
        <taxon>Salix</taxon>
    </lineage>
</organism>
<name>A0A6N2KC81_SALVM</name>
<evidence type="ECO:0000256" key="2">
    <source>
        <dbReference type="ARBA" id="ARBA00022517"/>
    </source>
</evidence>
<keyword evidence="5" id="KW-0677">Repeat</keyword>
<feature type="compositionally biased region" description="Basic and acidic residues" evidence="7">
    <location>
        <begin position="1"/>
        <end position="14"/>
    </location>
</feature>
<dbReference type="GO" id="GO:0000463">
    <property type="term" value="P:maturation of LSU-rRNA from tricistronic rRNA transcript (SSU-rRNA, 5.8S rRNA, LSU-rRNA)"/>
    <property type="evidence" value="ECO:0007669"/>
    <property type="project" value="TreeGrafter"/>
</dbReference>
<proteinExistence type="predicted"/>
<dbReference type="GO" id="GO:0070545">
    <property type="term" value="C:PeBoW complex"/>
    <property type="evidence" value="ECO:0007669"/>
    <property type="project" value="TreeGrafter"/>
</dbReference>
<feature type="region of interest" description="Disordered" evidence="7">
    <location>
        <begin position="1"/>
        <end position="123"/>
    </location>
</feature>
<dbReference type="Pfam" id="PF08145">
    <property type="entry name" value="BOP1NT"/>
    <property type="match status" value="1"/>
</dbReference>
<dbReference type="GO" id="GO:0043021">
    <property type="term" value="F:ribonucleoprotein complex binding"/>
    <property type="evidence" value="ECO:0007669"/>
    <property type="project" value="TreeGrafter"/>
</dbReference>
<keyword evidence="3" id="KW-0698">rRNA processing</keyword>
<evidence type="ECO:0000313" key="9">
    <source>
        <dbReference type="EMBL" id="VFU23585.1"/>
    </source>
</evidence>
<dbReference type="AlphaFoldDB" id="A0A6N2KC81"/>
<evidence type="ECO:0000256" key="3">
    <source>
        <dbReference type="ARBA" id="ARBA00022552"/>
    </source>
</evidence>
<evidence type="ECO:0000256" key="6">
    <source>
        <dbReference type="ARBA" id="ARBA00023242"/>
    </source>
</evidence>
<dbReference type="PANTHER" id="PTHR17605">
    <property type="entry name" value="RIBOSOME BIOGENESIS PROTEIN BOP1 BLOCK OF PROLIFERATION 1 PROTEIN"/>
    <property type="match status" value="1"/>
</dbReference>
<feature type="compositionally biased region" description="Polar residues" evidence="7">
    <location>
        <begin position="224"/>
        <end position="238"/>
    </location>
</feature>
<dbReference type="InterPro" id="IPR012953">
    <property type="entry name" value="BOP1_N_dom"/>
</dbReference>
<evidence type="ECO:0000256" key="5">
    <source>
        <dbReference type="ARBA" id="ARBA00022737"/>
    </source>
</evidence>
<evidence type="ECO:0000259" key="8">
    <source>
        <dbReference type="SMART" id="SM01035"/>
    </source>
</evidence>
<keyword evidence="4" id="KW-0853">WD repeat</keyword>
<keyword evidence="2" id="KW-0690">Ribosome biogenesis</keyword>
<feature type="compositionally biased region" description="Basic and acidic residues" evidence="7">
    <location>
        <begin position="38"/>
        <end position="50"/>
    </location>
</feature>
<evidence type="ECO:0000256" key="1">
    <source>
        <dbReference type="ARBA" id="ARBA00004604"/>
    </source>
</evidence>
<evidence type="ECO:0000256" key="7">
    <source>
        <dbReference type="SAM" id="MobiDB-lite"/>
    </source>
</evidence>
<feature type="compositionally biased region" description="Acidic residues" evidence="7">
    <location>
        <begin position="91"/>
        <end position="110"/>
    </location>
</feature>
<dbReference type="InterPro" id="IPR028598">
    <property type="entry name" value="BOP1/Erb1"/>
</dbReference>
<dbReference type="EMBL" id="CAADRP010000114">
    <property type="protein sequence ID" value="VFU23585.1"/>
    <property type="molecule type" value="Genomic_DNA"/>
</dbReference>
<comment type="subcellular location">
    <subcellularLocation>
        <location evidence="1">Nucleus</location>
        <location evidence="1">Nucleolus</location>
    </subcellularLocation>
</comment>
<dbReference type="GO" id="GO:0030687">
    <property type="term" value="C:preribosome, large subunit precursor"/>
    <property type="evidence" value="ECO:0007669"/>
    <property type="project" value="TreeGrafter"/>
</dbReference>
<reference evidence="9" key="1">
    <citation type="submission" date="2019-03" db="EMBL/GenBank/DDBJ databases">
        <authorList>
            <person name="Mank J."/>
            <person name="Almeida P."/>
        </authorList>
    </citation>
    <scope>NUCLEOTIDE SEQUENCE</scope>
    <source>
        <strain evidence="9">78183</strain>
    </source>
</reference>
<evidence type="ECO:0000256" key="4">
    <source>
        <dbReference type="ARBA" id="ARBA00022574"/>
    </source>
</evidence>
<gene>
    <name evidence="9" type="ORF">SVIM_LOCUS37029</name>
</gene>
<sequence length="238" mass="26879">MGASKKESVEVDKKKNSKKSQPTKKEKHNTEESVLAQKQEDAATDYKELSADDDSEDFKSVGESEAGDGESSGDEGNHKSGSSEGLAIDGQSEDSEPDQGAEESDSSEDEVAPRNTVGDVPLEWYKDEKHIGYDIAGKKIKKKERQDKLDSFLANVDDSKNWRKIYDEYNDEEVELTKEETKLVRRMLKGKTPHADFDPYAPYVDWFKWEDAKHPLSNAPEPKSSWTCQGNSQRFYKV</sequence>
<dbReference type="SMART" id="SM01035">
    <property type="entry name" value="BOP1NT"/>
    <property type="match status" value="1"/>
</dbReference>
<feature type="region of interest" description="Disordered" evidence="7">
    <location>
        <begin position="218"/>
        <end position="238"/>
    </location>
</feature>
<feature type="compositionally biased region" description="Basic residues" evidence="7">
    <location>
        <begin position="15"/>
        <end position="27"/>
    </location>
</feature>
<protein>
    <recommendedName>
        <fullName evidence="8">BOP1 N-terminal domain-containing protein</fullName>
    </recommendedName>
</protein>
<feature type="domain" description="BOP1 N-terminal" evidence="8">
    <location>
        <begin position="125"/>
        <end position="238"/>
    </location>
</feature>